<feature type="transmembrane region" description="Helical" evidence="1">
    <location>
        <begin position="214"/>
        <end position="238"/>
    </location>
</feature>
<feature type="transmembrane region" description="Helical" evidence="1">
    <location>
        <begin position="95"/>
        <end position="117"/>
    </location>
</feature>
<dbReference type="PANTHER" id="PTHR34116:SF9">
    <property type="entry name" value="OS08G0346600 PROTEIN"/>
    <property type="match status" value="1"/>
</dbReference>
<evidence type="ECO:0000256" key="1">
    <source>
        <dbReference type="SAM" id="Phobius"/>
    </source>
</evidence>
<evidence type="ECO:0000313" key="2">
    <source>
        <dbReference type="Proteomes" id="UP000228380"/>
    </source>
</evidence>
<reference evidence="3" key="2">
    <citation type="submission" date="2025-08" db="UniProtKB">
        <authorList>
            <consortium name="RefSeq"/>
        </authorList>
    </citation>
    <scope>IDENTIFICATION</scope>
    <source>
        <tissue evidence="3">Young leaves</tissue>
    </source>
</reference>
<proteinExistence type="predicted"/>
<keyword evidence="1" id="KW-0472">Membrane</keyword>
<organism evidence="2 3">
    <name type="scientific">Phoenix dactylifera</name>
    <name type="common">Date palm</name>
    <dbReference type="NCBI Taxonomy" id="42345"/>
    <lineage>
        <taxon>Eukaryota</taxon>
        <taxon>Viridiplantae</taxon>
        <taxon>Streptophyta</taxon>
        <taxon>Embryophyta</taxon>
        <taxon>Tracheophyta</taxon>
        <taxon>Spermatophyta</taxon>
        <taxon>Magnoliopsida</taxon>
        <taxon>Liliopsida</taxon>
        <taxon>Arecaceae</taxon>
        <taxon>Coryphoideae</taxon>
        <taxon>Phoeniceae</taxon>
        <taxon>Phoenix</taxon>
    </lineage>
</organism>
<protein>
    <submittedName>
        <fullName evidence="3">Uncharacterized protein LOC103695834</fullName>
    </submittedName>
</protein>
<dbReference type="PANTHER" id="PTHR34116">
    <property type="entry name" value="PLASMINOGEN ACTIVATOR INHIBITOR"/>
    <property type="match status" value="1"/>
</dbReference>
<feature type="transmembrane region" description="Helical" evidence="1">
    <location>
        <begin position="12"/>
        <end position="34"/>
    </location>
</feature>
<feature type="transmembrane region" description="Helical" evidence="1">
    <location>
        <begin position="177"/>
        <end position="202"/>
    </location>
</feature>
<gene>
    <name evidence="3" type="primary">LOC103695834</name>
</gene>
<dbReference type="GeneID" id="103695834"/>
<keyword evidence="1" id="KW-0812">Transmembrane</keyword>
<name>A0A8B7BFE7_PHODC</name>
<feature type="transmembrane region" description="Helical" evidence="1">
    <location>
        <begin position="54"/>
        <end position="75"/>
    </location>
</feature>
<accession>A0A8B7BFE7</accession>
<sequence>MSTIETLDETVAALATAVLLLSAASAAAVLHLRFRSFRSRRRNRLLGLNSLWPVRLLLVLFASLWALAELFRLPLLRHLLRLPLPLRHDPTPLCVAHVFAAHALAEPCFFATVLFLLRASNQAKSSTPAAFAAALATAIPFLTLHALFLYLPVDLLGPPSFAYRVRPSAEPRCTYPLFGAVLLAALGAVYVPLFVSACWGAVSVVINKRLRVRLYALAAAVVAALCVQVATLALSALWDPGKVTSEGLKLAAFVAVSCCAAAGEVILVIQPVLEALAIVDPDPAGTEGEDDVTGIDAAGFGEG</sequence>
<dbReference type="RefSeq" id="XP_008775481.1">
    <property type="nucleotide sequence ID" value="XM_008777259.1"/>
</dbReference>
<evidence type="ECO:0000313" key="3">
    <source>
        <dbReference type="RefSeq" id="XP_008775481.1"/>
    </source>
</evidence>
<feature type="transmembrane region" description="Helical" evidence="1">
    <location>
        <begin position="250"/>
        <end position="269"/>
    </location>
</feature>
<keyword evidence="2" id="KW-1185">Reference proteome</keyword>
<reference evidence="2" key="1">
    <citation type="journal article" date="2019" name="Nat. Commun.">
        <title>Genome-wide association mapping of date palm fruit traits.</title>
        <authorList>
            <person name="Hazzouri K.M."/>
            <person name="Gros-Balthazard M."/>
            <person name="Flowers J.M."/>
            <person name="Copetti D."/>
            <person name="Lemansour A."/>
            <person name="Lebrun M."/>
            <person name="Masmoudi K."/>
            <person name="Ferrand S."/>
            <person name="Dhar M.I."/>
            <person name="Fresquez Z.A."/>
            <person name="Rosas U."/>
            <person name="Zhang J."/>
            <person name="Talag J."/>
            <person name="Lee S."/>
            <person name="Kudrna D."/>
            <person name="Powell R.F."/>
            <person name="Leitch I.J."/>
            <person name="Krueger R.R."/>
            <person name="Wing R.A."/>
            <person name="Amiri K.M.A."/>
            <person name="Purugganan M.D."/>
        </authorList>
    </citation>
    <scope>NUCLEOTIDE SEQUENCE [LARGE SCALE GENOMIC DNA]</scope>
    <source>
        <strain evidence="2">cv. Khalas</strain>
    </source>
</reference>
<dbReference type="OrthoDB" id="539709at2759"/>
<dbReference type="Proteomes" id="UP000228380">
    <property type="component" value="Chromosome 1"/>
</dbReference>
<dbReference type="AlphaFoldDB" id="A0A8B7BFE7"/>
<feature type="transmembrane region" description="Helical" evidence="1">
    <location>
        <begin position="129"/>
        <end position="151"/>
    </location>
</feature>
<dbReference type="KEGG" id="pda:103695834"/>
<keyword evidence="1" id="KW-1133">Transmembrane helix</keyword>